<reference evidence="1 2" key="1">
    <citation type="submission" date="2018-08" db="EMBL/GenBank/DDBJ databases">
        <title>A genome reference for cultivated species of the human gut microbiota.</title>
        <authorList>
            <person name="Zou Y."/>
            <person name="Xue W."/>
            <person name="Luo G."/>
        </authorList>
    </citation>
    <scope>NUCLEOTIDE SEQUENCE [LARGE SCALE GENOMIC DNA]</scope>
    <source>
        <strain evidence="1 2">AF26-4BH</strain>
    </source>
</reference>
<dbReference type="EMBL" id="QVLU01000010">
    <property type="protein sequence ID" value="RGE71534.1"/>
    <property type="molecule type" value="Genomic_DNA"/>
</dbReference>
<comment type="caution">
    <text evidence="1">The sequence shown here is derived from an EMBL/GenBank/DDBJ whole genome shotgun (WGS) entry which is preliminary data.</text>
</comment>
<proteinExistence type="predicted"/>
<dbReference type="RefSeq" id="WP_025491550.1">
    <property type="nucleotide sequence ID" value="NZ_CALBAU010000109.1"/>
</dbReference>
<name>A0A3E3IWS3_9FIRM</name>
<dbReference type="OrthoDB" id="1100389at2"/>
<gene>
    <name evidence="1" type="ORF">DWY69_13120</name>
</gene>
<accession>A0A3E3IWS3</accession>
<dbReference type="Proteomes" id="UP000261166">
    <property type="component" value="Unassembled WGS sequence"/>
</dbReference>
<evidence type="ECO:0000313" key="2">
    <source>
        <dbReference type="Proteomes" id="UP000261166"/>
    </source>
</evidence>
<protein>
    <submittedName>
        <fullName evidence="1">Uncharacterized protein</fullName>
    </submittedName>
</protein>
<evidence type="ECO:0000313" key="1">
    <source>
        <dbReference type="EMBL" id="RGE71534.1"/>
    </source>
</evidence>
<dbReference type="AlphaFoldDB" id="A0A3E3IWS3"/>
<organism evidence="1 2">
    <name type="scientific">Eisenbergiella massiliensis</name>
    <dbReference type="NCBI Taxonomy" id="1720294"/>
    <lineage>
        <taxon>Bacteria</taxon>
        <taxon>Bacillati</taxon>
        <taxon>Bacillota</taxon>
        <taxon>Clostridia</taxon>
        <taxon>Lachnospirales</taxon>
        <taxon>Lachnospiraceae</taxon>
        <taxon>Eisenbergiella</taxon>
    </lineage>
</organism>
<sequence>MIDSGVYIGTDFEMAVTQKYVITFRRNIPSDNLEARLFRRTDEGFSCIGICQSAPLETEQYRPPACWRTAFVYQDEILAVCSRYQKGQESRMDRPPVYLKEEDEQIKGYIGSPLPLIYGSGQIEIRFEDGTVYPAVLEEKFTDESLRPALPELCDGNIGECLRLWNMGIREEFFDYRGIPTFMGVTINTEKHMYIFELTPDSIYCRAARFVATDRGVVFNQNFRQGFEAYMIKDNREAAMPLPVDESLFSAEACVWNSRSVYWSVFDYKEEEIVLHGCQGDVYHWKKPERV</sequence>